<dbReference type="PANTHER" id="PTHR44688">
    <property type="entry name" value="DNA-BINDING TRANSCRIPTIONAL ACTIVATOR DEVR_DOSR"/>
    <property type="match status" value="1"/>
</dbReference>
<reference evidence="5 6" key="1">
    <citation type="submission" date="2016-12" db="EMBL/GenBank/DDBJ databases">
        <title>Amycolatopsis keratiniphila subsp. keratiniphila genome sequencing and assembly.</title>
        <authorList>
            <person name="Mayilraj S."/>
            <person name="Kaur N."/>
        </authorList>
    </citation>
    <scope>NUCLEOTIDE SEQUENCE [LARGE SCALE GENOMIC DNA]</scope>
    <source>
        <strain evidence="5 6">DSM 44409</strain>
    </source>
</reference>
<dbReference type="EMBL" id="LQMT02000007">
    <property type="protein sequence ID" value="ONF73678.1"/>
    <property type="molecule type" value="Genomic_DNA"/>
</dbReference>
<comment type="caution">
    <text evidence="5">The sequence shown here is derived from an EMBL/GenBank/DDBJ whole genome shotgun (WGS) entry which is preliminary data.</text>
</comment>
<evidence type="ECO:0000256" key="3">
    <source>
        <dbReference type="ARBA" id="ARBA00023163"/>
    </source>
</evidence>
<dbReference type="SUPFAM" id="SSF55781">
    <property type="entry name" value="GAF domain-like"/>
    <property type="match status" value="1"/>
</dbReference>
<organism evidence="5 6">
    <name type="scientific">Amycolatopsis keratiniphila subsp. keratiniphila</name>
    <dbReference type="NCBI Taxonomy" id="227715"/>
    <lineage>
        <taxon>Bacteria</taxon>
        <taxon>Bacillati</taxon>
        <taxon>Actinomycetota</taxon>
        <taxon>Actinomycetes</taxon>
        <taxon>Pseudonocardiales</taxon>
        <taxon>Pseudonocardiaceae</taxon>
        <taxon>Amycolatopsis</taxon>
        <taxon>Amycolatopsis japonica group</taxon>
    </lineage>
</organism>
<dbReference type="PROSITE" id="PS00622">
    <property type="entry name" value="HTH_LUXR_1"/>
    <property type="match status" value="1"/>
</dbReference>
<dbReference type="CDD" id="cd06170">
    <property type="entry name" value="LuxR_C_like"/>
    <property type="match status" value="1"/>
</dbReference>
<dbReference type="AlphaFoldDB" id="A0A1W2M1D6"/>
<dbReference type="Gene3D" id="1.10.10.10">
    <property type="entry name" value="Winged helix-like DNA-binding domain superfamily/Winged helix DNA-binding domain"/>
    <property type="match status" value="1"/>
</dbReference>
<evidence type="ECO:0000256" key="2">
    <source>
        <dbReference type="ARBA" id="ARBA00023125"/>
    </source>
</evidence>
<dbReference type="PROSITE" id="PS50043">
    <property type="entry name" value="HTH_LUXR_2"/>
    <property type="match status" value="1"/>
</dbReference>
<evidence type="ECO:0000313" key="6">
    <source>
        <dbReference type="Proteomes" id="UP000076660"/>
    </source>
</evidence>
<proteinExistence type="predicted"/>
<dbReference type="SMART" id="SM00421">
    <property type="entry name" value="HTH_LUXR"/>
    <property type="match status" value="1"/>
</dbReference>
<name>A0A1W2M1D6_9PSEU</name>
<dbReference type="InterPro" id="IPR029016">
    <property type="entry name" value="GAF-like_dom_sf"/>
</dbReference>
<feature type="domain" description="HTH luxR-type" evidence="4">
    <location>
        <begin position="286"/>
        <end position="351"/>
    </location>
</feature>
<dbReference type="InterPro" id="IPR016032">
    <property type="entry name" value="Sig_transdc_resp-reg_C-effctor"/>
</dbReference>
<dbReference type="InterPro" id="IPR003018">
    <property type="entry name" value="GAF"/>
</dbReference>
<evidence type="ECO:0000259" key="4">
    <source>
        <dbReference type="PROSITE" id="PS50043"/>
    </source>
</evidence>
<dbReference type="Pfam" id="PF00196">
    <property type="entry name" value="GerE"/>
    <property type="match status" value="1"/>
</dbReference>
<protein>
    <recommendedName>
        <fullName evidence="4">HTH luxR-type domain-containing protein</fullName>
    </recommendedName>
</protein>
<dbReference type="Gene3D" id="3.30.450.40">
    <property type="match status" value="1"/>
</dbReference>
<dbReference type="InterPro" id="IPR036388">
    <property type="entry name" value="WH-like_DNA-bd_sf"/>
</dbReference>
<keyword evidence="3" id="KW-0804">Transcription</keyword>
<dbReference type="InterPro" id="IPR000792">
    <property type="entry name" value="Tscrpt_reg_LuxR_C"/>
</dbReference>
<dbReference type="Proteomes" id="UP000076660">
    <property type="component" value="Unassembled WGS sequence"/>
</dbReference>
<dbReference type="GO" id="GO:0003677">
    <property type="term" value="F:DNA binding"/>
    <property type="evidence" value="ECO:0007669"/>
    <property type="project" value="UniProtKB-KW"/>
</dbReference>
<accession>A0A1W2M1D6</accession>
<dbReference type="Pfam" id="PF13185">
    <property type="entry name" value="GAF_2"/>
    <property type="match status" value="1"/>
</dbReference>
<evidence type="ECO:0000256" key="1">
    <source>
        <dbReference type="ARBA" id="ARBA00023015"/>
    </source>
</evidence>
<dbReference type="PRINTS" id="PR00038">
    <property type="entry name" value="HTHLUXR"/>
</dbReference>
<gene>
    <name evidence="5" type="ORF">AVR91_0206100</name>
</gene>
<evidence type="ECO:0000313" key="5">
    <source>
        <dbReference type="EMBL" id="ONF73678.1"/>
    </source>
</evidence>
<keyword evidence="2" id="KW-0238">DNA-binding</keyword>
<keyword evidence="1" id="KW-0805">Transcription regulation</keyword>
<dbReference type="PANTHER" id="PTHR44688:SF16">
    <property type="entry name" value="DNA-BINDING TRANSCRIPTIONAL ACTIVATOR DEVR_DOSR"/>
    <property type="match status" value="1"/>
</dbReference>
<dbReference type="SUPFAM" id="SSF46894">
    <property type="entry name" value="C-terminal effector domain of the bipartite response regulators"/>
    <property type="match status" value="1"/>
</dbReference>
<dbReference type="GO" id="GO:0006355">
    <property type="term" value="P:regulation of DNA-templated transcription"/>
    <property type="evidence" value="ECO:0007669"/>
    <property type="project" value="InterPro"/>
</dbReference>
<sequence length="354" mass="38161">MLDGGLGARLEQLAAEVGAVLDREFTPPRGPAGNAANALRSLSAMWDAVLAETMHSAGPDVRPERRRRLTELLARIRSAESAVTDFRLAVGAGLLDRVRGALAEIRDVTGVEELLARAPEACCGLGFDRALVSRVEDSVWKLHTMCIIRDPRMAEEMVAAGQANPPRLDGTLVETDVVSQARPGLVYDVQNNPRVARNLVRISGCSSYGIAPLTVQGQVVGLVHGDCYHQRRDVDATDRAMLNLFAEGLSQILARVTILDGLSTVAAGIERLVAPGGRPPVRAPEVVREDFGLTQRETEIVRLLAAGASNQQISGRLFISEGTVKSHVTHILRKLGAANRAEAVSRWLRRTNAN</sequence>